<evidence type="ECO:0000313" key="3">
    <source>
        <dbReference type="Proteomes" id="UP000317909"/>
    </source>
</evidence>
<dbReference type="PANTHER" id="PTHR30093">
    <property type="entry name" value="GENERAL SECRETION PATHWAY PROTEIN G"/>
    <property type="match status" value="1"/>
</dbReference>
<dbReference type="OrthoDB" id="259319at2"/>
<feature type="domain" description="DUF1559" evidence="1">
    <location>
        <begin position="37"/>
        <end position="336"/>
    </location>
</feature>
<evidence type="ECO:0000313" key="2">
    <source>
        <dbReference type="EMBL" id="QDT75182.1"/>
    </source>
</evidence>
<sequence>MRLRRHAVARDAFTLVELLVVIAIIGVLVALLLPAVQAAREAARRSQCVNQEKNIALACLNYETARGALPPGSTNTYITQGSGLAWAVLILPYVEQSGVSQDAIDQYKKSPDAYGSALDGLNKLMLPSYLCPSDPDLRTQAEKYGNVDRKGMSYAGVSGSYHARTGKCPSSRDGAHYCVWAASGNDNDILGPNNYDGLLIQDWPVSFKQVTDGASNTFLLGERVYQIRTWMIGAYWNGTPTAEWSSAKKSSPKGPQAATAFFACKNINDKGLVNHDPFTGQYIGHDNAAGDRPAVPATTPRTLSVNNLPFGSLHPGGANFALGDGSVRFINEGIDLNAYLAYGSRNGDEIIPQ</sequence>
<dbReference type="SUPFAM" id="SSF54523">
    <property type="entry name" value="Pili subunits"/>
    <property type="match status" value="1"/>
</dbReference>
<name>A0A517U3I0_9BACT</name>
<dbReference type="Gene3D" id="3.30.700.10">
    <property type="entry name" value="Glycoprotein, Type 4 Pilin"/>
    <property type="match status" value="1"/>
</dbReference>
<dbReference type="KEGG" id="llh:I41_43910"/>
<dbReference type="Pfam" id="PF07963">
    <property type="entry name" value="N_methyl"/>
    <property type="match status" value="1"/>
</dbReference>
<dbReference type="Pfam" id="PF07596">
    <property type="entry name" value="SBP_bac_10"/>
    <property type="match status" value="1"/>
</dbReference>
<dbReference type="NCBIfam" id="TIGR04294">
    <property type="entry name" value="pre_pil_HX9DG"/>
    <property type="match status" value="1"/>
</dbReference>
<dbReference type="RefSeq" id="WP_145434870.1">
    <property type="nucleotide sequence ID" value="NZ_CP036339.1"/>
</dbReference>
<reference evidence="2 3" key="1">
    <citation type="submission" date="2019-02" db="EMBL/GenBank/DDBJ databases">
        <title>Deep-cultivation of Planctomycetes and their phenomic and genomic characterization uncovers novel biology.</title>
        <authorList>
            <person name="Wiegand S."/>
            <person name="Jogler M."/>
            <person name="Boedeker C."/>
            <person name="Pinto D."/>
            <person name="Vollmers J."/>
            <person name="Rivas-Marin E."/>
            <person name="Kohn T."/>
            <person name="Peeters S.H."/>
            <person name="Heuer A."/>
            <person name="Rast P."/>
            <person name="Oberbeckmann S."/>
            <person name="Bunk B."/>
            <person name="Jeske O."/>
            <person name="Meyerdierks A."/>
            <person name="Storesund J.E."/>
            <person name="Kallscheuer N."/>
            <person name="Luecker S."/>
            <person name="Lage O.M."/>
            <person name="Pohl T."/>
            <person name="Merkel B.J."/>
            <person name="Hornburger P."/>
            <person name="Mueller R.-W."/>
            <person name="Bruemmer F."/>
            <person name="Labrenz M."/>
            <person name="Spormann A.M."/>
            <person name="Op den Camp H."/>
            <person name="Overmann J."/>
            <person name="Amann R."/>
            <person name="Jetten M.S.M."/>
            <person name="Mascher T."/>
            <person name="Medema M.H."/>
            <person name="Devos D.P."/>
            <person name="Kaster A.-K."/>
            <person name="Ovreas L."/>
            <person name="Rohde M."/>
            <person name="Galperin M.Y."/>
            <person name="Jogler C."/>
        </authorList>
    </citation>
    <scope>NUCLEOTIDE SEQUENCE [LARGE SCALE GENOMIC DNA]</scope>
    <source>
        <strain evidence="2 3">I41</strain>
    </source>
</reference>
<dbReference type="InterPro" id="IPR027558">
    <property type="entry name" value="Pre_pil_HX9DG_C"/>
</dbReference>
<accession>A0A517U3I0</accession>
<dbReference type="AlphaFoldDB" id="A0A517U3I0"/>
<keyword evidence="3" id="KW-1185">Reference proteome</keyword>
<protein>
    <recommendedName>
        <fullName evidence="1">DUF1559 domain-containing protein</fullName>
    </recommendedName>
</protein>
<organism evidence="2 3">
    <name type="scientific">Lacipirellula limnantheis</name>
    <dbReference type="NCBI Taxonomy" id="2528024"/>
    <lineage>
        <taxon>Bacteria</taxon>
        <taxon>Pseudomonadati</taxon>
        <taxon>Planctomycetota</taxon>
        <taxon>Planctomycetia</taxon>
        <taxon>Pirellulales</taxon>
        <taxon>Lacipirellulaceae</taxon>
        <taxon>Lacipirellula</taxon>
    </lineage>
</organism>
<gene>
    <name evidence="2" type="ORF">I41_43910</name>
</gene>
<dbReference type="InterPro" id="IPR045584">
    <property type="entry name" value="Pilin-like"/>
</dbReference>
<proteinExistence type="predicted"/>
<dbReference type="EMBL" id="CP036339">
    <property type="protein sequence ID" value="QDT75182.1"/>
    <property type="molecule type" value="Genomic_DNA"/>
</dbReference>
<dbReference type="InterPro" id="IPR011453">
    <property type="entry name" value="DUF1559"/>
</dbReference>
<evidence type="ECO:0000259" key="1">
    <source>
        <dbReference type="Pfam" id="PF07596"/>
    </source>
</evidence>
<dbReference type="NCBIfam" id="TIGR02532">
    <property type="entry name" value="IV_pilin_GFxxxE"/>
    <property type="match status" value="1"/>
</dbReference>
<dbReference type="InterPro" id="IPR012902">
    <property type="entry name" value="N_methyl_site"/>
</dbReference>
<dbReference type="PANTHER" id="PTHR30093:SF2">
    <property type="entry name" value="TYPE II SECRETION SYSTEM PROTEIN H"/>
    <property type="match status" value="1"/>
</dbReference>
<dbReference type="Proteomes" id="UP000317909">
    <property type="component" value="Chromosome"/>
</dbReference>